<feature type="signal peptide" evidence="1">
    <location>
        <begin position="1"/>
        <end position="21"/>
    </location>
</feature>
<dbReference type="Proteomes" id="UP000245293">
    <property type="component" value="Unassembled WGS sequence"/>
</dbReference>
<evidence type="ECO:0000313" key="3">
    <source>
        <dbReference type="Proteomes" id="UP000245293"/>
    </source>
</evidence>
<feature type="chain" id="PRO_5016030892" evidence="1">
    <location>
        <begin position="22"/>
        <end position="349"/>
    </location>
</feature>
<reference evidence="3" key="1">
    <citation type="submission" date="2018-05" db="EMBL/GenBank/DDBJ databases">
        <authorList>
            <person name="Du Z."/>
            <person name="Wang X."/>
        </authorList>
    </citation>
    <scope>NUCLEOTIDE SEQUENCE [LARGE SCALE GENOMIC DNA]</scope>
    <source>
        <strain evidence="3">WDS4C29</strain>
    </source>
</reference>
<proteinExistence type="predicted"/>
<dbReference type="RefSeq" id="WP_109388368.1">
    <property type="nucleotide sequence ID" value="NZ_QETF01000006.1"/>
</dbReference>
<gene>
    <name evidence="2" type="ORF">DFK10_07900</name>
</gene>
<comment type="caution">
    <text evidence="2">The sequence shown here is derived from an EMBL/GenBank/DDBJ whole genome shotgun (WGS) entry which is preliminary data.</text>
</comment>
<evidence type="ECO:0000313" key="2">
    <source>
        <dbReference type="EMBL" id="PWG17296.1"/>
    </source>
</evidence>
<keyword evidence="1" id="KW-0732">Signal</keyword>
<accession>A0A2V1P4P1</accession>
<dbReference type="EMBL" id="QETF01000006">
    <property type="protein sequence ID" value="PWG17296.1"/>
    <property type="molecule type" value="Genomic_DNA"/>
</dbReference>
<name>A0A2V1P4P1_9RHOB</name>
<dbReference type="AlphaFoldDB" id="A0A2V1P4P1"/>
<organism evidence="2 3">
    <name type="scientific">Salibaculum griseiflavum</name>
    <dbReference type="NCBI Taxonomy" id="1914409"/>
    <lineage>
        <taxon>Bacteria</taxon>
        <taxon>Pseudomonadati</taxon>
        <taxon>Pseudomonadota</taxon>
        <taxon>Alphaproteobacteria</taxon>
        <taxon>Rhodobacterales</taxon>
        <taxon>Roseobacteraceae</taxon>
        <taxon>Salibaculum</taxon>
    </lineage>
</organism>
<evidence type="ECO:0000256" key="1">
    <source>
        <dbReference type="SAM" id="SignalP"/>
    </source>
</evidence>
<sequence length="349" mass="36434">MMIIRSFLASLVLATPLWADAPTERIRALLAEIPADAFGDTVEVIEWGDPRAFGPVALGNGASPETAALAAFGRGLPGDLAELGLTLFRDMEASTGLAPDAVTQTLFLRGPTGEIMVFGIDPGAETDMAAALPGHAYALDRDRLSQPVWARGPDNGMDMAFLDRSNPFGGRTGRSGRIAITPGQVIYAPAWPQIEAALSPEEGPRLSEVPQAQSLLAALDTLAVDALVSVRVFPGLGDQWGSPALLLADAVRGGADAGIMGLVVPEGTAADDFARRIEENWTGRASPGHQKTYATLTGAVPTVTPHTGGPLDVVTLSLDLADETEFANEAADLLGLIYLYGDLPTLTAE</sequence>
<keyword evidence="3" id="KW-1185">Reference proteome</keyword>
<protein>
    <submittedName>
        <fullName evidence="2">Uncharacterized protein</fullName>
    </submittedName>
</protein>